<protein>
    <submittedName>
        <fullName evidence="1">Uncharacterized protein</fullName>
    </submittedName>
</protein>
<comment type="caution">
    <text evidence="1">The sequence shown here is derived from an EMBL/GenBank/DDBJ whole genome shotgun (WGS) entry which is preliminary data.</text>
</comment>
<evidence type="ECO:0000313" key="1">
    <source>
        <dbReference type="EMBL" id="KAK8837178.1"/>
    </source>
</evidence>
<proteinExistence type="predicted"/>
<gene>
    <name evidence="1" type="ORF">M9Y10_036907</name>
</gene>
<reference evidence="1 2" key="1">
    <citation type="submission" date="2024-04" db="EMBL/GenBank/DDBJ databases">
        <title>Tritrichomonas musculus Genome.</title>
        <authorList>
            <person name="Alves-Ferreira E."/>
            <person name="Grigg M."/>
            <person name="Lorenzi H."/>
            <person name="Galac M."/>
        </authorList>
    </citation>
    <scope>NUCLEOTIDE SEQUENCE [LARGE SCALE GENOMIC DNA]</scope>
    <source>
        <strain evidence="1 2">EAF2021</strain>
    </source>
</reference>
<accession>A0ABR2GTA2</accession>
<keyword evidence="2" id="KW-1185">Reference proteome</keyword>
<evidence type="ECO:0000313" key="2">
    <source>
        <dbReference type="Proteomes" id="UP001470230"/>
    </source>
</evidence>
<dbReference type="EMBL" id="JAPFFF010000061">
    <property type="protein sequence ID" value="KAK8837178.1"/>
    <property type="molecule type" value="Genomic_DNA"/>
</dbReference>
<dbReference type="Proteomes" id="UP001470230">
    <property type="component" value="Unassembled WGS sequence"/>
</dbReference>
<name>A0ABR2GTA2_9EUKA</name>
<organism evidence="1 2">
    <name type="scientific">Tritrichomonas musculus</name>
    <dbReference type="NCBI Taxonomy" id="1915356"/>
    <lineage>
        <taxon>Eukaryota</taxon>
        <taxon>Metamonada</taxon>
        <taxon>Parabasalia</taxon>
        <taxon>Tritrichomonadida</taxon>
        <taxon>Tritrichomonadidae</taxon>
        <taxon>Tritrichomonas</taxon>
    </lineage>
</organism>
<sequence>MTGIITKENATNYAFYNTSILGGGGGGSSGGDSSINGNIVCNSISIDEVARFDKTKQLKARILSDLYCDSNIFMKNPEFDDTKEESEENPKYYSIIISLII</sequence>